<organism evidence="2 3">
    <name type="scientific">Actinomortierella ambigua</name>
    <dbReference type="NCBI Taxonomy" id="1343610"/>
    <lineage>
        <taxon>Eukaryota</taxon>
        <taxon>Fungi</taxon>
        <taxon>Fungi incertae sedis</taxon>
        <taxon>Mucoromycota</taxon>
        <taxon>Mortierellomycotina</taxon>
        <taxon>Mortierellomycetes</taxon>
        <taxon>Mortierellales</taxon>
        <taxon>Mortierellaceae</taxon>
        <taxon>Actinomortierella</taxon>
    </lineage>
</organism>
<evidence type="ECO:0000313" key="3">
    <source>
        <dbReference type="Proteomes" id="UP000807716"/>
    </source>
</evidence>
<dbReference type="EMBL" id="JAAAJB010000455">
    <property type="protein sequence ID" value="KAG0255551.1"/>
    <property type="molecule type" value="Genomic_DNA"/>
</dbReference>
<gene>
    <name evidence="2" type="ORF">DFQ27_006205</name>
</gene>
<dbReference type="OrthoDB" id="2409093at2759"/>
<comment type="caution">
    <text evidence="2">The sequence shown here is derived from an EMBL/GenBank/DDBJ whole genome shotgun (WGS) entry which is preliminary data.</text>
</comment>
<protein>
    <submittedName>
        <fullName evidence="2">Uncharacterized protein</fullName>
    </submittedName>
</protein>
<evidence type="ECO:0000313" key="2">
    <source>
        <dbReference type="EMBL" id="KAG0255551.1"/>
    </source>
</evidence>
<dbReference type="Proteomes" id="UP000807716">
    <property type="component" value="Unassembled WGS sequence"/>
</dbReference>
<accession>A0A9P6PX14</accession>
<feature type="region of interest" description="Disordered" evidence="1">
    <location>
        <begin position="1"/>
        <end position="51"/>
    </location>
</feature>
<name>A0A9P6PX14_9FUNG</name>
<feature type="region of interest" description="Disordered" evidence="1">
    <location>
        <begin position="217"/>
        <end position="256"/>
    </location>
</feature>
<reference evidence="2" key="1">
    <citation type="journal article" date="2020" name="Fungal Divers.">
        <title>Resolving the Mortierellaceae phylogeny through synthesis of multi-gene phylogenetics and phylogenomics.</title>
        <authorList>
            <person name="Vandepol N."/>
            <person name="Liber J."/>
            <person name="Desiro A."/>
            <person name="Na H."/>
            <person name="Kennedy M."/>
            <person name="Barry K."/>
            <person name="Grigoriev I.V."/>
            <person name="Miller A.N."/>
            <person name="O'Donnell K."/>
            <person name="Stajich J.E."/>
            <person name="Bonito G."/>
        </authorList>
    </citation>
    <scope>NUCLEOTIDE SEQUENCE</scope>
    <source>
        <strain evidence="2">BC1065</strain>
    </source>
</reference>
<dbReference type="AlphaFoldDB" id="A0A9P6PX14"/>
<feature type="compositionally biased region" description="Basic and acidic residues" evidence="1">
    <location>
        <begin position="1"/>
        <end position="16"/>
    </location>
</feature>
<keyword evidence="3" id="KW-1185">Reference proteome</keyword>
<proteinExistence type="predicted"/>
<evidence type="ECO:0000256" key="1">
    <source>
        <dbReference type="SAM" id="MobiDB-lite"/>
    </source>
</evidence>
<sequence length="336" mass="38062">MMNSFRSDDEHSHIVPEGEETVEETDEETDEESLYLNTDTHSSLQEPNNNQSACTQHGGTCDCAPGFSTAAFRARSKGTNETDCILLDAIEQYDPLSKSRKEIARTWEDVAKSCRERGLILLANTDKATHFQETTGKWCTQRWLQLKKEYEKYRGVMSGVRSTGTTQTALTLKLQRVETLVAKEEGFKTRAKKRRREEEEKRRRNYVYGKMISRLAVRDDGGQSDSSDSTDSDSTQDDPLMRAGPPASAANLSSTSDLTQTIAERMVEFENSIAEMRQIERARHEASQSELRHINSIIAQSLESAKEDRQKLNRALEQVMNTQRIIVQVLSKLADK</sequence>
<feature type="compositionally biased region" description="Acidic residues" evidence="1">
    <location>
        <begin position="17"/>
        <end position="33"/>
    </location>
</feature>
<feature type="compositionally biased region" description="Polar residues" evidence="1">
    <location>
        <begin position="35"/>
        <end position="51"/>
    </location>
</feature>